<dbReference type="AlphaFoldDB" id="A0A3A5MLX2"/>
<feature type="transmembrane region" description="Helical" evidence="11">
    <location>
        <begin position="348"/>
        <end position="376"/>
    </location>
</feature>
<feature type="transmembrane region" description="Helical" evidence="11">
    <location>
        <begin position="322"/>
        <end position="342"/>
    </location>
</feature>
<proteinExistence type="inferred from homology"/>
<evidence type="ECO:0000256" key="7">
    <source>
        <dbReference type="ARBA" id="ARBA00022989"/>
    </source>
</evidence>
<feature type="transmembrane region" description="Helical" evidence="11">
    <location>
        <begin position="160"/>
        <end position="185"/>
    </location>
</feature>
<dbReference type="PANTHER" id="PTHR43045">
    <property type="entry name" value="SHIKIMATE TRANSPORTER"/>
    <property type="match status" value="1"/>
</dbReference>
<evidence type="ECO:0000313" key="13">
    <source>
        <dbReference type="EMBL" id="RJT85728.1"/>
    </source>
</evidence>
<dbReference type="SUPFAM" id="SSF103473">
    <property type="entry name" value="MFS general substrate transporter"/>
    <property type="match status" value="1"/>
</dbReference>
<dbReference type="Proteomes" id="UP000272015">
    <property type="component" value="Unassembled WGS sequence"/>
</dbReference>
<evidence type="ECO:0000256" key="6">
    <source>
        <dbReference type="ARBA" id="ARBA00022847"/>
    </source>
</evidence>
<feature type="transmembrane region" description="Helical" evidence="11">
    <location>
        <begin position="119"/>
        <end position="139"/>
    </location>
</feature>
<name>A0A3A5MLX2_9MICO</name>
<dbReference type="Gene3D" id="1.20.1250.20">
    <property type="entry name" value="MFS general substrate transporter like domains"/>
    <property type="match status" value="1"/>
</dbReference>
<comment type="similarity">
    <text evidence="2">Belongs to the major facilitator superfamily. Metabolite:H+ Symporter (MHS) family (TC 2.A.1.6) family.</text>
</comment>
<evidence type="ECO:0000256" key="5">
    <source>
        <dbReference type="ARBA" id="ARBA00022692"/>
    </source>
</evidence>
<evidence type="ECO:0000256" key="10">
    <source>
        <dbReference type="ARBA" id="ARBA00039918"/>
    </source>
</evidence>
<feature type="transmembrane region" description="Helical" evidence="11">
    <location>
        <begin position="255"/>
        <end position="280"/>
    </location>
</feature>
<keyword evidence="7 11" id="KW-1133">Transmembrane helix</keyword>
<feature type="transmembrane region" description="Helical" evidence="11">
    <location>
        <begin position="20"/>
        <end position="40"/>
    </location>
</feature>
<dbReference type="PANTHER" id="PTHR43045:SF2">
    <property type="entry name" value="INNER MEMBRANE METABOLITE TRANSPORT PROTEIN YHJE"/>
    <property type="match status" value="1"/>
</dbReference>
<keyword evidence="4" id="KW-1003">Cell membrane</keyword>
<dbReference type="EMBL" id="QZVS01000095">
    <property type="protein sequence ID" value="RJT85728.1"/>
    <property type="molecule type" value="Genomic_DNA"/>
</dbReference>
<evidence type="ECO:0000256" key="3">
    <source>
        <dbReference type="ARBA" id="ARBA00022448"/>
    </source>
</evidence>
<evidence type="ECO:0000256" key="2">
    <source>
        <dbReference type="ARBA" id="ARBA00008240"/>
    </source>
</evidence>
<evidence type="ECO:0000256" key="8">
    <source>
        <dbReference type="ARBA" id="ARBA00023136"/>
    </source>
</evidence>
<accession>A0A3A5MLX2</accession>
<evidence type="ECO:0000256" key="4">
    <source>
        <dbReference type="ARBA" id="ARBA00022475"/>
    </source>
</evidence>
<dbReference type="OrthoDB" id="8953821at2"/>
<feature type="transmembrane region" description="Helical" evidence="11">
    <location>
        <begin position="52"/>
        <end position="74"/>
    </location>
</feature>
<feature type="transmembrane region" description="Helical" evidence="11">
    <location>
        <begin position="415"/>
        <end position="434"/>
    </location>
</feature>
<feature type="transmembrane region" description="Helical" evidence="11">
    <location>
        <begin position="95"/>
        <end position="113"/>
    </location>
</feature>
<evidence type="ECO:0000313" key="14">
    <source>
        <dbReference type="Proteomes" id="UP000272015"/>
    </source>
</evidence>
<keyword evidence="8 11" id="KW-0472">Membrane</keyword>
<feature type="transmembrane region" description="Helical" evidence="11">
    <location>
        <begin position="292"/>
        <end position="315"/>
    </location>
</feature>
<reference evidence="13 14" key="1">
    <citation type="submission" date="2018-09" db="EMBL/GenBank/DDBJ databases">
        <title>Novel species of Cryobacterium.</title>
        <authorList>
            <person name="Liu Q."/>
            <person name="Xin Y.-H."/>
        </authorList>
    </citation>
    <scope>NUCLEOTIDE SEQUENCE [LARGE SCALE GENOMIC DNA]</scope>
    <source>
        <strain evidence="13 14">Hh39</strain>
    </source>
</reference>
<comment type="caution">
    <text evidence="13">The sequence shown here is derived from an EMBL/GenBank/DDBJ whole genome shotgun (WGS) entry which is preliminary data.</text>
</comment>
<dbReference type="FunFam" id="1.20.1250.20:FF:000001">
    <property type="entry name" value="Dicarboxylate MFS transporter"/>
    <property type="match status" value="1"/>
</dbReference>
<dbReference type="InterPro" id="IPR005829">
    <property type="entry name" value="Sugar_transporter_CS"/>
</dbReference>
<dbReference type="GO" id="GO:0005886">
    <property type="term" value="C:plasma membrane"/>
    <property type="evidence" value="ECO:0007669"/>
    <property type="project" value="UniProtKB-SubCell"/>
</dbReference>
<evidence type="ECO:0000256" key="1">
    <source>
        <dbReference type="ARBA" id="ARBA00004651"/>
    </source>
</evidence>
<dbReference type="InterPro" id="IPR036259">
    <property type="entry name" value="MFS_trans_sf"/>
</dbReference>
<evidence type="ECO:0000256" key="9">
    <source>
        <dbReference type="ARBA" id="ARBA00037295"/>
    </source>
</evidence>
<dbReference type="RefSeq" id="WP_119976268.1">
    <property type="nucleotide sequence ID" value="NZ_JBHSQA010000009.1"/>
</dbReference>
<dbReference type="CDD" id="cd17369">
    <property type="entry name" value="MFS_ShiA_like"/>
    <property type="match status" value="1"/>
</dbReference>
<keyword evidence="3" id="KW-0813">Transport</keyword>
<keyword evidence="14" id="KW-1185">Reference proteome</keyword>
<evidence type="ECO:0000259" key="12">
    <source>
        <dbReference type="PROSITE" id="PS50850"/>
    </source>
</evidence>
<gene>
    <name evidence="13" type="ORF">D6T64_19180</name>
</gene>
<dbReference type="GO" id="GO:0015293">
    <property type="term" value="F:symporter activity"/>
    <property type="evidence" value="ECO:0007669"/>
    <property type="project" value="UniProtKB-KW"/>
</dbReference>
<keyword evidence="5 11" id="KW-0812">Transmembrane</keyword>
<dbReference type="InterPro" id="IPR011701">
    <property type="entry name" value="MFS"/>
</dbReference>
<protein>
    <recommendedName>
        <fullName evidence="10">Putative proline/betaine transporter</fullName>
    </recommendedName>
</protein>
<dbReference type="Pfam" id="PF07690">
    <property type="entry name" value="MFS_1"/>
    <property type="match status" value="1"/>
</dbReference>
<feature type="transmembrane region" description="Helical" evidence="11">
    <location>
        <begin position="197"/>
        <end position="218"/>
    </location>
</feature>
<dbReference type="PROSITE" id="PS50850">
    <property type="entry name" value="MFS"/>
    <property type="match status" value="1"/>
</dbReference>
<evidence type="ECO:0000256" key="11">
    <source>
        <dbReference type="SAM" id="Phobius"/>
    </source>
</evidence>
<comment type="function">
    <text evidence="9">May be a proton symporter involved in the uptake of osmolytes such as proline and glycine betaine.</text>
</comment>
<organism evidence="13 14">
    <name type="scientific">Cryobacterium melibiosiphilum</name>
    <dbReference type="NCBI Taxonomy" id="995039"/>
    <lineage>
        <taxon>Bacteria</taxon>
        <taxon>Bacillati</taxon>
        <taxon>Actinomycetota</taxon>
        <taxon>Actinomycetes</taxon>
        <taxon>Micrococcales</taxon>
        <taxon>Microbacteriaceae</taxon>
        <taxon>Cryobacterium</taxon>
    </lineage>
</organism>
<dbReference type="PROSITE" id="PS00216">
    <property type="entry name" value="SUGAR_TRANSPORT_1"/>
    <property type="match status" value="1"/>
</dbReference>
<keyword evidence="6" id="KW-0769">Symport</keyword>
<dbReference type="InterPro" id="IPR020846">
    <property type="entry name" value="MFS_dom"/>
</dbReference>
<feature type="transmembrane region" description="Helical" evidence="11">
    <location>
        <begin position="388"/>
        <end position="409"/>
    </location>
</feature>
<comment type="subcellular location">
    <subcellularLocation>
        <location evidence="1">Cell membrane</location>
        <topology evidence="1">Multi-pass membrane protein</topology>
    </subcellularLocation>
</comment>
<feature type="domain" description="Major facilitator superfamily (MFS) profile" evidence="12">
    <location>
        <begin position="22"/>
        <end position="439"/>
    </location>
</feature>
<sequence length="460" mass="47960">MLESTAQRRAQPAPRRTSMARVAVASSMGSIIEFYDFLIYGTAAALVFPQVFFPALGSAAGTIASFGTFAVAFVSRPLGAILFGHFGDRLGRKKTLVSTLLIMGIATVTIGLLPDASVIGIAAPIILVLLRFLQGFAVGGEWAGAALMAAEYAPPRRRGLYAAFPQLGPSIGFALASGTFLIINLTLGDKSEAFLSYGWRIPFILSAVLVMIGLYIRLKIEETPVFKAVTDAQAAKPVARKLPVWEVVRHQPRQILLGGASTMMLFAFFYTGTALLSAYGTNPEGLAHTRPTILTLGIVGALVFAVGTIASAILSDRVGRRAVIVASCIIAVPWSLALFPILDIGTTWSFGLGLSGTLLIVAGIYGPVGAFLPELFATRYRYTGAGMAYNLGALVGGGITPLVAASIIASSGSASIGFLLAGVSVVSLIATFGLPETRGIDLGTADVAAGKTPERDDALV</sequence>